<sequence length="35" mass="3967">IDGIECWHSRHDKEASAHYIKFAKRHGLIMTGGSD</sequence>
<dbReference type="InterPro" id="IPR016195">
    <property type="entry name" value="Pol/histidinol_Pase-like"/>
</dbReference>
<reference evidence="1" key="1">
    <citation type="journal article" date="2014" name="Front. Microbiol.">
        <title>High frequency of phylogenetically diverse reductive dehalogenase-homologous genes in deep subseafloor sedimentary metagenomes.</title>
        <authorList>
            <person name="Kawai M."/>
            <person name="Futagami T."/>
            <person name="Toyoda A."/>
            <person name="Takaki Y."/>
            <person name="Nishi S."/>
            <person name="Hori S."/>
            <person name="Arai W."/>
            <person name="Tsubouchi T."/>
            <person name="Morono Y."/>
            <person name="Uchiyama I."/>
            <person name="Ito T."/>
            <person name="Fujiyama A."/>
            <person name="Inagaki F."/>
            <person name="Takami H."/>
        </authorList>
    </citation>
    <scope>NUCLEOTIDE SEQUENCE</scope>
    <source>
        <strain evidence="1">Expedition CK06-06</strain>
    </source>
</reference>
<feature type="non-terminal residue" evidence="1">
    <location>
        <position position="1"/>
    </location>
</feature>
<protein>
    <submittedName>
        <fullName evidence="1">Uncharacterized protein</fullName>
    </submittedName>
</protein>
<dbReference type="EMBL" id="BARW01043347">
    <property type="protein sequence ID" value="GAJ19352.1"/>
    <property type="molecule type" value="Genomic_DNA"/>
</dbReference>
<proteinExistence type="predicted"/>
<gene>
    <name evidence="1" type="ORF">S12H4_63555</name>
</gene>
<dbReference type="Gene3D" id="3.20.20.140">
    <property type="entry name" value="Metal-dependent hydrolases"/>
    <property type="match status" value="1"/>
</dbReference>
<feature type="non-terminal residue" evidence="1">
    <location>
        <position position="35"/>
    </location>
</feature>
<dbReference type="AlphaFoldDB" id="X1VK17"/>
<evidence type="ECO:0000313" key="1">
    <source>
        <dbReference type="EMBL" id="GAJ19352.1"/>
    </source>
</evidence>
<comment type="caution">
    <text evidence="1">The sequence shown here is derived from an EMBL/GenBank/DDBJ whole genome shotgun (WGS) entry which is preliminary data.</text>
</comment>
<name>X1VK17_9ZZZZ</name>
<accession>X1VK17</accession>
<dbReference type="SUPFAM" id="SSF89550">
    <property type="entry name" value="PHP domain-like"/>
    <property type="match status" value="1"/>
</dbReference>
<organism evidence="1">
    <name type="scientific">marine sediment metagenome</name>
    <dbReference type="NCBI Taxonomy" id="412755"/>
    <lineage>
        <taxon>unclassified sequences</taxon>
        <taxon>metagenomes</taxon>
        <taxon>ecological metagenomes</taxon>
    </lineage>
</organism>